<dbReference type="EnsemblPlants" id="Zm00001eb186560_T001">
    <property type="protein sequence ID" value="Zm00001eb186560_P001"/>
    <property type="gene ID" value="Zm00001eb186560"/>
</dbReference>
<feature type="compositionally biased region" description="Basic and acidic residues" evidence="1">
    <location>
        <begin position="112"/>
        <end position="122"/>
    </location>
</feature>
<organism evidence="2 3">
    <name type="scientific">Zea mays</name>
    <name type="common">Maize</name>
    <dbReference type="NCBI Taxonomy" id="4577"/>
    <lineage>
        <taxon>Eukaryota</taxon>
        <taxon>Viridiplantae</taxon>
        <taxon>Streptophyta</taxon>
        <taxon>Embryophyta</taxon>
        <taxon>Tracheophyta</taxon>
        <taxon>Spermatophyta</taxon>
        <taxon>Magnoliopsida</taxon>
        <taxon>Liliopsida</taxon>
        <taxon>Poales</taxon>
        <taxon>Poaceae</taxon>
        <taxon>PACMAD clade</taxon>
        <taxon>Panicoideae</taxon>
        <taxon>Andropogonodae</taxon>
        <taxon>Andropogoneae</taxon>
        <taxon>Tripsacinae</taxon>
        <taxon>Zea</taxon>
    </lineage>
</organism>
<evidence type="ECO:0000313" key="3">
    <source>
        <dbReference type="Proteomes" id="UP000007305"/>
    </source>
</evidence>
<dbReference type="Gramene" id="Zm00001eb186560_T001">
    <property type="protein sequence ID" value="Zm00001eb186560_P001"/>
    <property type="gene ID" value="Zm00001eb186560"/>
</dbReference>
<evidence type="ECO:0000256" key="1">
    <source>
        <dbReference type="SAM" id="MobiDB-lite"/>
    </source>
</evidence>
<reference evidence="2" key="2">
    <citation type="submission" date="2019-07" db="EMBL/GenBank/DDBJ databases">
        <authorList>
            <person name="Seetharam A."/>
            <person name="Woodhouse M."/>
            <person name="Cannon E."/>
        </authorList>
    </citation>
    <scope>NUCLEOTIDE SEQUENCE [LARGE SCALE GENOMIC DNA]</scope>
    <source>
        <strain evidence="2">cv. B73</strain>
    </source>
</reference>
<evidence type="ECO:0000313" key="2">
    <source>
        <dbReference type="EnsemblPlants" id="Zm00001eb186560_P001"/>
    </source>
</evidence>
<name>A0A804NU66_MAIZE</name>
<dbReference type="Proteomes" id="UP000007305">
    <property type="component" value="Chromosome 4"/>
</dbReference>
<accession>A0A804NU66</accession>
<keyword evidence="3" id="KW-1185">Reference proteome</keyword>
<protein>
    <submittedName>
        <fullName evidence="2">Uncharacterized protein</fullName>
    </submittedName>
</protein>
<reference evidence="2" key="3">
    <citation type="submission" date="2021-05" db="UniProtKB">
        <authorList>
            <consortium name="EnsemblPlants"/>
        </authorList>
    </citation>
    <scope>IDENTIFICATION</scope>
    <source>
        <strain evidence="2">cv. B73</strain>
    </source>
</reference>
<reference evidence="3" key="1">
    <citation type="journal article" date="2009" name="Science">
        <title>The B73 maize genome: complexity, diversity, and dynamics.</title>
        <authorList>
            <person name="Schnable P.S."/>
            <person name="Ware D."/>
            <person name="Fulton R.S."/>
            <person name="Stein J.C."/>
            <person name="Wei F."/>
            <person name="Pasternak S."/>
            <person name="Liang C."/>
            <person name="Zhang J."/>
            <person name="Fulton L."/>
            <person name="Graves T.A."/>
            <person name="Minx P."/>
            <person name="Reily A.D."/>
            <person name="Courtney L."/>
            <person name="Kruchowski S.S."/>
            <person name="Tomlinson C."/>
            <person name="Strong C."/>
            <person name="Delehaunty K."/>
            <person name="Fronick C."/>
            <person name="Courtney B."/>
            <person name="Rock S.M."/>
            <person name="Belter E."/>
            <person name="Du F."/>
            <person name="Kim K."/>
            <person name="Abbott R.M."/>
            <person name="Cotton M."/>
            <person name="Levy A."/>
            <person name="Marchetto P."/>
            <person name="Ochoa K."/>
            <person name="Jackson S.M."/>
            <person name="Gillam B."/>
            <person name="Chen W."/>
            <person name="Yan L."/>
            <person name="Higginbotham J."/>
            <person name="Cardenas M."/>
            <person name="Waligorski J."/>
            <person name="Applebaum E."/>
            <person name="Phelps L."/>
            <person name="Falcone J."/>
            <person name="Kanchi K."/>
            <person name="Thane T."/>
            <person name="Scimone A."/>
            <person name="Thane N."/>
            <person name="Henke J."/>
            <person name="Wang T."/>
            <person name="Ruppert J."/>
            <person name="Shah N."/>
            <person name="Rotter K."/>
            <person name="Hodges J."/>
            <person name="Ingenthron E."/>
            <person name="Cordes M."/>
            <person name="Kohlberg S."/>
            <person name="Sgro J."/>
            <person name="Delgado B."/>
            <person name="Mead K."/>
            <person name="Chinwalla A."/>
            <person name="Leonard S."/>
            <person name="Crouse K."/>
            <person name="Collura K."/>
            <person name="Kudrna D."/>
            <person name="Currie J."/>
            <person name="He R."/>
            <person name="Angelova A."/>
            <person name="Rajasekar S."/>
            <person name="Mueller T."/>
            <person name="Lomeli R."/>
            <person name="Scara G."/>
            <person name="Ko A."/>
            <person name="Delaney K."/>
            <person name="Wissotski M."/>
            <person name="Lopez G."/>
            <person name="Campos D."/>
            <person name="Braidotti M."/>
            <person name="Ashley E."/>
            <person name="Golser W."/>
            <person name="Kim H."/>
            <person name="Lee S."/>
            <person name="Lin J."/>
            <person name="Dujmic Z."/>
            <person name="Kim W."/>
            <person name="Talag J."/>
            <person name="Zuccolo A."/>
            <person name="Fan C."/>
            <person name="Sebastian A."/>
            <person name="Kramer M."/>
            <person name="Spiegel L."/>
            <person name="Nascimento L."/>
            <person name="Zutavern T."/>
            <person name="Miller B."/>
            <person name="Ambroise C."/>
            <person name="Muller S."/>
            <person name="Spooner W."/>
            <person name="Narechania A."/>
            <person name="Ren L."/>
            <person name="Wei S."/>
            <person name="Kumari S."/>
            <person name="Faga B."/>
            <person name="Levy M.J."/>
            <person name="McMahan L."/>
            <person name="Van Buren P."/>
            <person name="Vaughn M.W."/>
            <person name="Ying K."/>
            <person name="Yeh C.-T."/>
            <person name="Emrich S.J."/>
            <person name="Jia Y."/>
            <person name="Kalyanaraman A."/>
            <person name="Hsia A.-P."/>
            <person name="Barbazuk W.B."/>
            <person name="Baucom R.S."/>
            <person name="Brutnell T.P."/>
            <person name="Carpita N.C."/>
            <person name="Chaparro C."/>
            <person name="Chia J.-M."/>
            <person name="Deragon J.-M."/>
            <person name="Estill J.C."/>
            <person name="Fu Y."/>
            <person name="Jeddeloh J.A."/>
            <person name="Han Y."/>
            <person name="Lee H."/>
            <person name="Li P."/>
            <person name="Lisch D.R."/>
            <person name="Liu S."/>
            <person name="Liu Z."/>
            <person name="Nagel D.H."/>
            <person name="McCann M.C."/>
            <person name="SanMiguel P."/>
            <person name="Myers A.M."/>
            <person name="Nettleton D."/>
            <person name="Nguyen J."/>
            <person name="Penning B.W."/>
            <person name="Ponnala L."/>
            <person name="Schneider K.L."/>
            <person name="Schwartz D.C."/>
            <person name="Sharma A."/>
            <person name="Soderlund C."/>
            <person name="Springer N.M."/>
            <person name="Sun Q."/>
            <person name="Wang H."/>
            <person name="Waterman M."/>
            <person name="Westerman R."/>
            <person name="Wolfgruber T.K."/>
            <person name="Yang L."/>
            <person name="Yu Y."/>
            <person name="Zhang L."/>
            <person name="Zhou S."/>
            <person name="Zhu Q."/>
            <person name="Bennetzen J.L."/>
            <person name="Dawe R.K."/>
            <person name="Jiang J."/>
            <person name="Jiang N."/>
            <person name="Presting G.G."/>
            <person name="Wessler S.R."/>
            <person name="Aluru S."/>
            <person name="Martienssen R.A."/>
            <person name="Clifton S.W."/>
            <person name="McCombie W.R."/>
            <person name="Wing R.A."/>
            <person name="Wilson R.K."/>
        </authorList>
    </citation>
    <scope>NUCLEOTIDE SEQUENCE [LARGE SCALE GENOMIC DNA]</scope>
    <source>
        <strain evidence="3">cv. B73</strain>
    </source>
</reference>
<sequence>MHTQPLIERGEEQKQTTTVLNPFIQSGDGVVNKLGVVLVRDLLVGAANEDVAVDEREGDDDLEHDAFQLADARDGVRRDGLAVGDEPEEQARHGGAQQLGHPVEDARQDGDVAAHGQPERHGRVQVAARDVRRDGHAHEQRQRVRDRDRHQARRVQRAAIRQLPCMCVEHGQGIIIDYCSGSACIEARKVKGFTYVVRAC</sequence>
<dbReference type="AlphaFoldDB" id="A0A804NU66"/>
<feature type="compositionally biased region" description="Basic and acidic residues" evidence="1">
    <location>
        <begin position="129"/>
        <end position="149"/>
    </location>
</feature>
<dbReference type="InParanoid" id="A0A804NU66"/>
<feature type="region of interest" description="Disordered" evidence="1">
    <location>
        <begin position="112"/>
        <end position="151"/>
    </location>
</feature>
<proteinExistence type="predicted"/>